<proteinExistence type="inferred from homology"/>
<dbReference type="GO" id="GO:0070552">
    <property type="term" value="C:BRISC complex"/>
    <property type="evidence" value="ECO:0007669"/>
    <property type="project" value="InterPro"/>
</dbReference>
<dbReference type="GO" id="GO:0045739">
    <property type="term" value="P:positive regulation of DNA repair"/>
    <property type="evidence" value="ECO:0007669"/>
    <property type="project" value="InterPro"/>
</dbReference>
<dbReference type="AlphaFoldDB" id="A0A9Q1LKY6"/>
<dbReference type="PANTHER" id="PTHR15660:SF1">
    <property type="entry name" value="BRISC AND BRCA1-A COMPLEX MEMBER 1"/>
    <property type="match status" value="1"/>
</dbReference>
<gene>
    <name evidence="16" type="ORF">K7X08_013877</name>
</gene>
<protein>
    <recommendedName>
        <fullName evidence="4">BRISC and BRCA1-A complex member 1</fullName>
    </recommendedName>
    <alternativeName>
        <fullName evidence="14">Mediator of RAP80 interactions and targeting subunit of 40 kDa</fullName>
    </alternativeName>
    <alternativeName>
        <fullName evidence="15">New component of the BRCA1-A complex</fullName>
    </alternativeName>
</protein>
<name>A0A9Q1LKY6_9SOLA</name>
<dbReference type="Proteomes" id="UP001152561">
    <property type="component" value="Unassembled WGS sequence"/>
</dbReference>
<evidence type="ECO:0000256" key="15">
    <source>
        <dbReference type="ARBA" id="ARBA00031038"/>
    </source>
</evidence>
<evidence type="ECO:0000256" key="7">
    <source>
        <dbReference type="ARBA" id="ARBA00022763"/>
    </source>
</evidence>
<comment type="subcellular location">
    <subcellularLocation>
        <location evidence="2">Cytoplasm</location>
    </subcellularLocation>
    <subcellularLocation>
        <location evidence="1">Nucleus</location>
    </subcellularLocation>
</comment>
<dbReference type="GO" id="GO:0006281">
    <property type="term" value="P:DNA repair"/>
    <property type="evidence" value="ECO:0007669"/>
    <property type="project" value="UniProtKB-KW"/>
</dbReference>
<evidence type="ECO:0000256" key="4">
    <source>
        <dbReference type="ARBA" id="ARBA00019437"/>
    </source>
</evidence>
<evidence type="ECO:0000313" key="17">
    <source>
        <dbReference type="Proteomes" id="UP001152561"/>
    </source>
</evidence>
<evidence type="ECO:0000256" key="13">
    <source>
        <dbReference type="ARBA" id="ARBA00023306"/>
    </source>
</evidence>
<evidence type="ECO:0000256" key="12">
    <source>
        <dbReference type="ARBA" id="ARBA00023242"/>
    </source>
</evidence>
<sequence>MEVVEGQGSAAAPPAYTLQPSRLASEDILFCVDVDNESLIEMKVSTAGGRPYTRLDSIKQAILLFVNAKLTINPDHRFAFAGLGKSAFSVRKEFTSEIDSVISACRGISAVDAPSGHADLTQLFRVAAHEAKKSCAQNRILRVILLYCRSSIPPQHQWPATQKLFTLDVVYLHDKPGPDNCPQKVYDGLVEALEHVSEYEGYIFESGQGLTRVLFRHMCTLLSHPQQRCVQDDLDIPKSLTKKTAVADSAPADENAVVSSQ</sequence>
<accession>A0A9Q1LKY6</accession>
<keyword evidence="10" id="KW-0156">Chromatin regulator</keyword>
<evidence type="ECO:0000313" key="16">
    <source>
        <dbReference type="EMBL" id="KAJ8539625.1"/>
    </source>
</evidence>
<evidence type="ECO:0000256" key="8">
    <source>
        <dbReference type="ARBA" id="ARBA00022776"/>
    </source>
</evidence>
<evidence type="ECO:0000256" key="3">
    <source>
        <dbReference type="ARBA" id="ARBA00010809"/>
    </source>
</evidence>
<keyword evidence="8" id="KW-0498">Mitosis</keyword>
<evidence type="ECO:0000256" key="5">
    <source>
        <dbReference type="ARBA" id="ARBA00022490"/>
    </source>
</evidence>
<dbReference type="OrthoDB" id="547311at2759"/>
<dbReference type="GO" id="GO:0051301">
    <property type="term" value="P:cell division"/>
    <property type="evidence" value="ECO:0007669"/>
    <property type="project" value="UniProtKB-KW"/>
</dbReference>
<evidence type="ECO:0000256" key="6">
    <source>
        <dbReference type="ARBA" id="ARBA00022618"/>
    </source>
</evidence>
<keyword evidence="13" id="KW-0131">Cell cycle</keyword>
<keyword evidence="12" id="KW-0539">Nucleus</keyword>
<keyword evidence="9" id="KW-0833">Ubl conjugation pathway</keyword>
<keyword evidence="6" id="KW-0132">Cell division</keyword>
<dbReference type="InterPro" id="IPR036465">
    <property type="entry name" value="vWFA_dom_sf"/>
</dbReference>
<keyword evidence="17" id="KW-1185">Reference proteome</keyword>
<evidence type="ECO:0000256" key="9">
    <source>
        <dbReference type="ARBA" id="ARBA00022786"/>
    </source>
</evidence>
<comment type="caution">
    <text evidence="16">The sequence shown here is derived from an EMBL/GenBank/DDBJ whole genome shotgun (WGS) entry which is preliminary data.</text>
</comment>
<dbReference type="CDD" id="cd21502">
    <property type="entry name" value="vWA_BABAM1"/>
    <property type="match status" value="1"/>
</dbReference>
<dbReference type="InterPro" id="IPR026126">
    <property type="entry name" value="BABAM1"/>
</dbReference>
<evidence type="ECO:0000256" key="1">
    <source>
        <dbReference type="ARBA" id="ARBA00004123"/>
    </source>
</evidence>
<dbReference type="EMBL" id="JAJAGQ010000016">
    <property type="protein sequence ID" value="KAJ8539625.1"/>
    <property type="molecule type" value="Genomic_DNA"/>
</dbReference>
<evidence type="ECO:0000256" key="14">
    <source>
        <dbReference type="ARBA" id="ARBA00030984"/>
    </source>
</evidence>
<keyword evidence="7" id="KW-0227">DNA damage</keyword>
<dbReference type="GO" id="GO:0005737">
    <property type="term" value="C:cytoplasm"/>
    <property type="evidence" value="ECO:0007669"/>
    <property type="project" value="UniProtKB-SubCell"/>
</dbReference>
<reference evidence="17" key="1">
    <citation type="journal article" date="2023" name="Proc. Natl. Acad. Sci. U.S.A.">
        <title>Genomic and structural basis for evolution of tropane alkaloid biosynthesis.</title>
        <authorList>
            <person name="Wanga Y.-J."/>
            <person name="Taina T."/>
            <person name="Yua J.-Y."/>
            <person name="Lia J."/>
            <person name="Xua B."/>
            <person name="Chenc J."/>
            <person name="D'Auriad J.C."/>
            <person name="Huanga J.-P."/>
            <person name="Huanga S.-X."/>
        </authorList>
    </citation>
    <scope>NUCLEOTIDE SEQUENCE [LARGE SCALE GENOMIC DNA]</scope>
    <source>
        <strain evidence="17">cv. KIB-2019</strain>
    </source>
</reference>
<dbReference type="GO" id="GO:0006325">
    <property type="term" value="P:chromatin organization"/>
    <property type="evidence" value="ECO:0007669"/>
    <property type="project" value="UniProtKB-KW"/>
</dbReference>
<evidence type="ECO:0000256" key="2">
    <source>
        <dbReference type="ARBA" id="ARBA00004496"/>
    </source>
</evidence>
<evidence type="ECO:0000256" key="11">
    <source>
        <dbReference type="ARBA" id="ARBA00023204"/>
    </source>
</evidence>
<dbReference type="Gene3D" id="3.40.50.410">
    <property type="entry name" value="von Willebrand factor, type A domain"/>
    <property type="match status" value="1"/>
</dbReference>
<comment type="similarity">
    <text evidence="3">Belongs to the BABAM1 family.</text>
</comment>
<keyword evidence="5" id="KW-0963">Cytoplasm</keyword>
<evidence type="ECO:0000256" key="10">
    <source>
        <dbReference type="ARBA" id="ARBA00022853"/>
    </source>
</evidence>
<dbReference type="PANTHER" id="PTHR15660">
    <property type="entry name" value="BRISC AND BRCA1-A COMPLEX MEMBER 1"/>
    <property type="match status" value="1"/>
</dbReference>
<keyword evidence="11" id="KW-0234">DNA repair</keyword>
<organism evidence="16 17">
    <name type="scientific">Anisodus acutangulus</name>
    <dbReference type="NCBI Taxonomy" id="402998"/>
    <lineage>
        <taxon>Eukaryota</taxon>
        <taxon>Viridiplantae</taxon>
        <taxon>Streptophyta</taxon>
        <taxon>Embryophyta</taxon>
        <taxon>Tracheophyta</taxon>
        <taxon>Spermatophyta</taxon>
        <taxon>Magnoliopsida</taxon>
        <taxon>eudicotyledons</taxon>
        <taxon>Gunneridae</taxon>
        <taxon>Pentapetalae</taxon>
        <taxon>asterids</taxon>
        <taxon>lamiids</taxon>
        <taxon>Solanales</taxon>
        <taxon>Solanaceae</taxon>
        <taxon>Solanoideae</taxon>
        <taxon>Hyoscyameae</taxon>
        <taxon>Anisodus</taxon>
    </lineage>
</organism>